<sequence length="112" mass="12374">MIVLEKSQNLLQGSYSFTMTDNPAPLKQCDKILITATTMTNDSLTGLMPQCVDASFVGIMGPTAGCLPDSLFDLGIQAVGYSRIEIPELFLQRFKKGLKWGETTRKVWALTR</sequence>
<evidence type="ECO:0000259" key="1">
    <source>
        <dbReference type="Pfam" id="PF04016"/>
    </source>
</evidence>
<dbReference type="Proteomes" id="UP000182517">
    <property type="component" value="Chromosome"/>
</dbReference>
<proteinExistence type="predicted"/>
<dbReference type="KEGG" id="pef:A7E78_11095"/>
<feature type="domain" description="Putative heavy-metal chelation" evidence="1">
    <location>
        <begin position="2"/>
        <end position="108"/>
    </location>
</feature>
<accession>A0A1L3GQZ9</accession>
<protein>
    <recommendedName>
        <fullName evidence="1">Putative heavy-metal chelation domain-containing protein</fullName>
    </recommendedName>
</protein>
<evidence type="ECO:0000313" key="3">
    <source>
        <dbReference type="Proteomes" id="UP000182517"/>
    </source>
</evidence>
<dbReference type="Gene3D" id="3.40.50.11590">
    <property type="match status" value="1"/>
</dbReference>
<keyword evidence="3" id="KW-1185">Reference proteome</keyword>
<dbReference type="AlphaFoldDB" id="A0A1L3GQZ9"/>
<dbReference type="SUPFAM" id="SSF159713">
    <property type="entry name" value="Dhaf3308-like"/>
    <property type="match status" value="1"/>
</dbReference>
<organism evidence="2 3">
    <name type="scientific">Syntrophotalea acetylenivorans</name>
    <dbReference type="NCBI Taxonomy" id="1842532"/>
    <lineage>
        <taxon>Bacteria</taxon>
        <taxon>Pseudomonadati</taxon>
        <taxon>Thermodesulfobacteriota</taxon>
        <taxon>Desulfuromonadia</taxon>
        <taxon>Desulfuromonadales</taxon>
        <taxon>Syntrophotaleaceae</taxon>
        <taxon>Syntrophotalea</taxon>
    </lineage>
</organism>
<reference evidence="2 3" key="1">
    <citation type="journal article" date="2017" name="Genome Announc.">
        <title>Complete Genome Sequences of Two Acetylene-Fermenting Pelobacter acetylenicus Strains.</title>
        <authorList>
            <person name="Sutton J.M."/>
            <person name="Baesman S.M."/>
            <person name="Fierst J.L."/>
            <person name="Poret-Peterson A.T."/>
            <person name="Oremland R.S."/>
            <person name="Dunlap D.S."/>
            <person name="Akob D.M."/>
        </authorList>
    </citation>
    <scope>NUCLEOTIDE SEQUENCE [LARGE SCALE GENOMIC DNA]</scope>
    <source>
        <strain evidence="2 3">SFB93</strain>
    </source>
</reference>
<gene>
    <name evidence="2" type="ORF">A7E78_11095</name>
</gene>
<dbReference type="Pfam" id="PF04016">
    <property type="entry name" value="DUF364"/>
    <property type="match status" value="1"/>
</dbReference>
<dbReference type="InterPro" id="IPR007161">
    <property type="entry name" value="DUF364"/>
</dbReference>
<name>A0A1L3GQZ9_9BACT</name>
<evidence type="ECO:0000313" key="2">
    <source>
        <dbReference type="EMBL" id="APG28347.1"/>
    </source>
</evidence>
<dbReference type="EMBL" id="CP015519">
    <property type="protein sequence ID" value="APG28347.1"/>
    <property type="molecule type" value="Genomic_DNA"/>
</dbReference>